<dbReference type="PANTHER" id="PTHR32308:SF10">
    <property type="entry name" value="CITRATE LYASE SUBUNIT BETA"/>
    <property type="match status" value="1"/>
</dbReference>
<evidence type="ECO:0000259" key="7">
    <source>
        <dbReference type="Pfam" id="PF03328"/>
    </source>
</evidence>
<dbReference type="Gene3D" id="3.20.20.60">
    <property type="entry name" value="Phosphoenolpyruvate-binding domains"/>
    <property type="match status" value="1"/>
</dbReference>
<evidence type="ECO:0000256" key="3">
    <source>
        <dbReference type="ARBA" id="ARBA00022723"/>
    </source>
</evidence>
<evidence type="ECO:0000313" key="9">
    <source>
        <dbReference type="Proteomes" id="UP000027446"/>
    </source>
</evidence>
<dbReference type="OrthoDB" id="9800547at2"/>
<evidence type="ECO:0000256" key="4">
    <source>
        <dbReference type="ARBA" id="ARBA00022842"/>
    </source>
</evidence>
<dbReference type="InterPro" id="IPR011206">
    <property type="entry name" value="Citrate_lyase_beta/mcl1/mcl2"/>
</dbReference>
<dbReference type="GO" id="GO:0006107">
    <property type="term" value="P:oxaloacetate metabolic process"/>
    <property type="evidence" value="ECO:0007669"/>
    <property type="project" value="TreeGrafter"/>
</dbReference>
<feature type="binding site" evidence="5">
    <location>
        <position position="138"/>
    </location>
    <ligand>
        <name>substrate</name>
    </ligand>
</feature>
<proteinExistence type="inferred from homology"/>
<feature type="domain" description="HpcH/HpaI aldolase/citrate lyase" evidence="7">
    <location>
        <begin position="12"/>
        <end position="240"/>
    </location>
</feature>
<sequence>MSKRKRTMRLRRSQLAVPGVSEKMLTKAAASQADHVFCDLEDAVAPSAKVGARQTIVEALNGLDWGDTVRCVRVNDVTTEWCHEDIITIVEGARENVDTIMLTKPMTISDVRFADTLLSQLEKKLGLKKCIGLECLIEEVEAMQNVWDIAHCCERLECLIFGMGDYAASQGMAIKHIGGTGGYPGDIFHYPRYQLTIACRAAGIDAVDGPFANFKDTDAYREECKRALTLGMVGKWAIHPAQIEPALEVFSPMRDDVDFAREIIDVYRRAEAEGIGSIGHKGVMVDAASARLFQNTVDRADLIGM</sequence>
<evidence type="ECO:0000256" key="6">
    <source>
        <dbReference type="PIRSR" id="PIRSR015582-2"/>
    </source>
</evidence>
<dbReference type="AlphaFoldDB" id="A0A069E7L1"/>
<evidence type="ECO:0000313" key="8">
    <source>
        <dbReference type="EMBL" id="KCZ86052.1"/>
    </source>
</evidence>
<dbReference type="Pfam" id="PF03328">
    <property type="entry name" value="HpcH_HpaI"/>
    <property type="match status" value="1"/>
</dbReference>
<dbReference type="PANTHER" id="PTHR32308">
    <property type="entry name" value="LYASE BETA SUBUNIT, PUTATIVE (AFU_ORTHOLOGUE AFUA_4G13030)-RELATED"/>
    <property type="match status" value="1"/>
</dbReference>
<comment type="caution">
    <text evidence="8">The sequence shown here is derived from an EMBL/GenBank/DDBJ whole genome shotgun (WGS) entry which is preliminary data.</text>
</comment>
<dbReference type="GO" id="GO:0000287">
    <property type="term" value="F:magnesium ion binding"/>
    <property type="evidence" value="ECO:0007669"/>
    <property type="project" value="TreeGrafter"/>
</dbReference>
<dbReference type="SUPFAM" id="SSF51621">
    <property type="entry name" value="Phosphoenolpyruvate/pyruvate domain"/>
    <property type="match status" value="1"/>
</dbReference>
<feature type="binding site" evidence="6">
    <location>
        <position position="138"/>
    </location>
    <ligand>
        <name>Mg(2+)</name>
        <dbReference type="ChEBI" id="CHEBI:18420"/>
    </ligand>
</feature>
<keyword evidence="8" id="KW-0456">Lyase</keyword>
<dbReference type="eggNOG" id="COG2301">
    <property type="taxonomic scope" value="Bacteria"/>
</dbReference>
<dbReference type="EMBL" id="ARYH01000001">
    <property type="protein sequence ID" value="KCZ86052.1"/>
    <property type="molecule type" value="Genomic_DNA"/>
</dbReference>
<organism evidence="8 9">
    <name type="scientific">Hyphomonas adhaerens MHS-3</name>
    <dbReference type="NCBI Taxonomy" id="1280949"/>
    <lineage>
        <taxon>Bacteria</taxon>
        <taxon>Pseudomonadati</taxon>
        <taxon>Pseudomonadota</taxon>
        <taxon>Alphaproteobacteria</taxon>
        <taxon>Hyphomonadales</taxon>
        <taxon>Hyphomonadaceae</taxon>
        <taxon>Hyphomonas</taxon>
    </lineage>
</organism>
<name>A0A069E7L1_9PROT</name>
<dbReference type="GO" id="GO:0016829">
    <property type="term" value="F:lyase activity"/>
    <property type="evidence" value="ECO:0007669"/>
    <property type="project" value="UniProtKB-KW"/>
</dbReference>
<dbReference type="Proteomes" id="UP000027446">
    <property type="component" value="Unassembled WGS sequence"/>
</dbReference>
<feature type="binding site" evidence="6">
    <location>
        <position position="165"/>
    </location>
    <ligand>
        <name>Mg(2+)</name>
        <dbReference type="ChEBI" id="CHEBI:18420"/>
    </ligand>
</feature>
<gene>
    <name evidence="8" type="ORF">HAD_10205</name>
</gene>
<dbReference type="InterPro" id="IPR005000">
    <property type="entry name" value="Aldolase/citrate-lyase_domain"/>
</dbReference>
<dbReference type="PIRSF" id="PIRSF015582">
    <property type="entry name" value="Cit_lyase_B"/>
    <property type="match status" value="1"/>
</dbReference>
<dbReference type="InterPro" id="IPR040442">
    <property type="entry name" value="Pyrv_kinase-like_dom_sf"/>
</dbReference>
<dbReference type="InterPro" id="IPR015813">
    <property type="entry name" value="Pyrv/PenolPyrv_kinase-like_dom"/>
</dbReference>
<keyword evidence="9" id="KW-1185">Reference proteome</keyword>
<evidence type="ECO:0000256" key="1">
    <source>
        <dbReference type="ARBA" id="ARBA00001946"/>
    </source>
</evidence>
<dbReference type="STRING" id="1280949.HAD_10205"/>
<comment type="similarity">
    <text evidence="2">Belongs to the HpcH/HpaI aldolase family.</text>
</comment>
<keyword evidence="3 6" id="KW-0479">Metal-binding</keyword>
<feature type="binding site" evidence="5">
    <location>
        <position position="73"/>
    </location>
    <ligand>
        <name>substrate</name>
    </ligand>
</feature>
<reference evidence="8 9" key="1">
    <citation type="journal article" date="2014" name="Antonie Van Leeuwenhoek">
        <title>Hyphomonas beringensis sp. nov. and Hyphomonas chukchiensis sp. nov., isolated from surface seawater of the Bering Sea and Chukchi Sea.</title>
        <authorList>
            <person name="Li C."/>
            <person name="Lai Q."/>
            <person name="Li G."/>
            <person name="Dong C."/>
            <person name="Wang J."/>
            <person name="Liao Y."/>
            <person name="Shao Z."/>
        </authorList>
    </citation>
    <scope>NUCLEOTIDE SEQUENCE [LARGE SCALE GENOMIC DNA]</scope>
    <source>
        <strain evidence="8 9">MHS-3</strain>
    </source>
</reference>
<comment type="cofactor">
    <cofactor evidence="1">
        <name>Mg(2+)</name>
        <dbReference type="ChEBI" id="CHEBI:18420"/>
    </cofactor>
</comment>
<dbReference type="PATRIC" id="fig|1280949.3.peg.2088"/>
<evidence type="ECO:0000256" key="2">
    <source>
        <dbReference type="ARBA" id="ARBA00005568"/>
    </source>
</evidence>
<evidence type="ECO:0000256" key="5">
    <source>
        <dbReference type="PIRSR" id="PIRSR015582-1"/>
    </source>
</evidence>
<keyword evidence="4 6" id="KW-0460">Magnesium</keyword>
<accession>A0A069E7L1</accession>
<protein>
    <submittedName>
        <fullName evidence="8">Citryl-CoA lyase</fullName>
    </submittedName>
</protein>
<dbReference type="RefSeq" id="WP_035570890.1">
    <property type="nucleotide sequence ID" value="NZ_ARYH01000001.1"/>
</dbReference>